<feature type="signal peptide" evidence="1">
    <location>
        <begin position="1"/>
        <end position="20"/>
    </location>
</feature>
<reference evidence="2" key="2">
    <citation type="submission" date="2014-06" db="EMBL/GenBank/DDBJ databases">
        <title>The complete genome of Blastobotrys (Arxula) adeninivorans LS3 - a yeast of biotechnological interest.</title>
        <authorList>
            <person name="Kunze G."/>
            <person name="Gaillardin C."/>
            <person name="Czernicka M."/>
            <person name="Durrens P."/>
            <person name="Martin T."/>
            <person name="Boer E."/>
            <person name="Gabaldon T."/>
            <person name="Cruz J."/>
            <person name="Talla E."/>
            <person name="Marck C."/>
            <person name="Goffeau A."/>
            <person name="Barbe V."/>
            <person name="Baret P."/>
            <person name="Baronian K."/>
            <person name="Beier S."/>
            <person name="Bleykasten C."/>
            <person name="Bode R."/>
            <person name="Casaregola S."/>
            <person name="Despons L."/>
            <person name="Fairhead C."/>
            <person name="Giersberg M."/>
            <person name="Gierski P."/>
            <person name="Hahnel U."/>
            <person name="Hartmann A."/>
            <person name="Jankowska D."/>
            <person name="Jubin C."/>
            <person name="Jung P."/>
            <person name="Lafontaine I."/>
            <person name="Leh-Louis V."/>
            <person name="Lemaire M."/>
            <person name="Marcet-Houben M."/>
            <person name="Mascher M."/>
            <person name="Morel G."/>
            <person name="Richard G.-F."/>
            <person name="Riechen J."/>
            <person name="Sacerdot C."/>
            <person name="Sarkar A."/>
            <person name="Savel G."/>
            <person name="Schacherer J."/>
            <person name="Sherman D."/>
            <person name="Straub M.-L."/>
            <person name="Stein N."/>
            <person name="Thierry A."/>
            <person name="Trautwein-Schult A."/>
            <person name="Westhof E."/>
            <person name="Worch S."/>
            <person name="Dujon B."/>
            <person name="Souciet J.-L."/>
            <person name="Wincker P."/>
            <person name="Scholz U."/>
            <person name="Neuveglise N."/>
        </authorList>
    </citation>
    <scope>NUCLEOTIDE SEQUENCE</scope>
    <source>
        <strain evidence="2">LS3</strain>
    </source>
</reference>
<organism evidence="2">
    <name type="scientific">Blastobotrys adeninivorans</name>
    <name type="common">Yeast</name>
    <name type="synonym">Arxula adeninivorans</name>
    <dbReference type="NCBI Taxonomy" id="409370"/>
    <lineage>
        <taxon>Eukaryota</taxon>
        <taxon>Fungi</taxon>
        <taxon>Dikarya</taxon>
        <taxon>Ascomycota</taxon>
        <taxon>Saccharomycotina</taxon>
        <taxon>Dipodascomycetes</taxon>
        <taxon>Dipodascales</taxon>
        <taxon>Trichomonascaceae</taxon>
        <taxon>Blastobotrys</taxon>
    </lineage>
</organism>
<dbReference type="EMBL" id="HG937693">
    <property type="protein sequence ID" value="CDP35043.1"/>
    <property type="molecule type" value="Genomic_DNA"/>
</dbReference>
<dbReference type="PhylomeDB" id="A0A060T257"/>
<evidence type="ECO:0000313" key="2">
    <source>
        <dbReference type="EMBL" id="CDP35043.1"/>
    </source>
</evidence>
<evidence type="ECO:0000256" key="1">
    <source>
        <dbReference type="SAM" id="SignalP"/>
    </source>
</evidence>
<reference evidence="2" key="1">
    <citation type="submission" date="2014-02" db="EMBL/GenBank/DDBJ databases">
        <authorList>
            <person name="Genoscope - CEA"/>
        </authorList>
    </citation>
    <scope>NUCLEOTIDE SEQUENCE</scope>
    <source>
        <strain evidence="2">LS3</strain>
    </source>
</reference>
<feature type="chain" id="PRO_5001592956" evidence="1">
    <location>
        <begin position="21"/>
        <end position="511"/>
    </location>
</feature>
<dbReference type="AlphaFoldDB" id="A0A060T257"/>
<protein>
    <submittedName>
        <fullName evidence="2">ARAD1C26312p</fullName>
    </submittedName>
</protein>
<name>A0A060T257_BLAAD</name>
<accession>A0A060T257</accession>
<gene>
    <name evidence="2" type="ORF">GNLVRS02_ARAD1C26312g</name>
</gene>
<sequence length="511" mass="53732">MVSTQILLVAASILASFSAAVPTDTINAIAVPDDVTSAIVIDKRGGSDTFDEHLQRLDGISGSLENTREQIRGLITKIREHPERAGAAIATTAIQSLDSQIDNGIATIGNFLAPITGGLSRVVANAILGPFVQSVTDGAEVVLGNLVGGAFDLAAAPIRSMTQNVGRLIQQARSQNMDVSRLQQAHTRLQKALANANTHGKRDFDINAEVQRLDGITGSIDNSRQQMQGLINRLREHPDRAGAEVVTATLQGLDSQIDNGIATIANALSPLTGGISKAVGDAILGSFAQSVTDGVEVVLGNVVGGAFDLVAAPIRSIVQNVGRLIQLGQSQNVDVSRLQQAHTRLEKALANASNKGKRDNLQTFDQHVQRLDGLAGSLENSREQIRGLITKIREHPERAGAAIATTAIQSLDSQIDNGIATIGNFLAPVTGGLSRVVANAILGPFVQSVTDGAEVVLGNLVGGAFDLAAAPVRAMTQNIGRLIQQARANNMDVSRLERAHSNLQQAIARHH</sequence>
<keyword evidence="1" id="KW-0732">Signal</keyword>
<proteinExistence type="predicted"/>